<comment type="caution">
    <text evidence="1">The sequence shown here is derived from an EMBL/GenBank/DDBJ whole genome shotgun (WGS) entry which is preliminary data.</text>
</comment>
<keyword evidence="2" id="KW-1185">Reference proteome</keyword>
<accession>A0ACB8AH62</accession>
<reference evidence="1" key="1">
    <citation type="journal article" date="2021" name="New Phytol.">
        <title>Evolutionary innovations through gain and loss of genes in the ectomycorrhizal Boletales.</title>
        <authorList>
            <person name="Wu G."/>
            <person name="Miyauchi S."/>
            <person name="Morin E."/>
            <person name="Kuo A."/>
            <person name="Drula E."/>
            <person name="Varga T."/>
            <person name="Kohler A."/>
            <person name="Feng B."/>
            <person name="Cao Y."/>
            <person name="Lipzen A."/>
            <person name="Daum C."/>
            <person name="Hundley H."/>
            <person name="Pangilinan J."/>
            <person name="Johnson J."/>
            <person name="Barry K."/>
            <person name="LaButti K."/>
            <person name="Ng V."/>
            <person name="Ahrendt S."/>
            <person name="Min B."/>
            <person name="Choi I.G."/>
            <person name="Park H."/>
            <person name="Plett J.M."/>
            <person name="Magnuson J."/>
            <person name="Spatafora J.W."/>
            <person name="Nagy L.G."/>
            <person name="Henrissat B."/>
            <person name="Grigoriev I.V."/>
            <person name="Yang Z.L."/>
            <person name="Xu J."/>
            <person name="Martin F.M."/>
        </authorList>
    </citation>
    <scope>NUCLEOTIDE SEQUENCE</scope>
    <source>
        <strain evidence="1">ATCC 28755</strain>
    </source>
</reference>
<dbReference type="Proteomes" id="UP000790377">
    <property type="component" value="Unassembled WGS sequence"/>
</dbReference>
<sequence>MPNDIPLDAIRCILTFLPVRSIIRLERVKQSIVYSAVKLIELCCCQTSKVFHELLQERSIWADVYRGSDLPLPPGPYDWQTTAILRSALVCSAKLDAKWPPRQIPESNPDYDLTLGRYTKIGPAPVATCTVNCPDAHSVNILGGRWVVTAKDYHVSCWDLDSDSSRTSLGWHPTEYTIFRAQEDYPGLEIRGVICTDTTGPDGRLLAFVVIAIGELTSLRGKLLIFKAAQTSTADSLRLNLVRSIPVARLMEAIVGPRVLVIHIMSFEGEGPVPAVNIVKDRVLAMDTETYELYTLALEERDDAPLTEGGNVAFALALSSTHCFVGRSLIHTNFHSNTQLQYTNLEAFEIPFPRSDSYPTRPIPNLTDATPEKSLLPSHRGICSATIHVSDAIWEWEHPHSHEFHLALRSVREIAMTGQMVAYCITHVVLSHTLLHEDLSAPSSLTCHVSEVFPRGMSLGETAHFYPCPGPLFMTDTRQNGRGVLCWDVDDPTLEKTVVNAFAFTLTLSRESTESGSNSPDEVYLQGAIGTRRLNIPMNNLDIVKHFDGTTGRLCVGTRDLGVAVFDFA</sequence>
<evidence type="ECO:0000313" key="1">
    <source>
        <dbReference type="EMBL" id="KAH7911882.1"/>
    </source>
</evidence>
<protein>
    <submittedName>
        <fullName evidence="1">Uncharacterized protein</fullName>
    </submittedName>
</protein>
<proteinExistence type="predicted"/>
<name>A0ACB8AH62_9AGAM</name>
<evidence type="ECO:0000313" key="2">
    <source>
        <dbReference type="Proteomes" id="UP000790377"/>
    </source>
</evidence>
<organism evidence="1 2">
    <name type="scientific">Hygrophoropsis aurantiaca</name>
    <dbReference type="NCBI Taxonomy" id="72124"/>
    <lineage>
        <taxon>Eukaryota</taxon>
        <taxon>Fungi</taxon>
        <taxon>Dikarya</taxon>
        <taxon>Basidiomycota</taxon>
        <taxon>Agaricomycotina</taxon>
        <taxon>Agaricomycetes</taxon>
        <taxon>Agaricomycetidae</taxon>
        <taxon>Boletales</taxon>
        <taxon>Coniophorineae</taxon>
        <taxon>Hygrophoropsidaceae</taxon>
        <taxon>Hygrophoropsis</taxon>
    </lineage>
</organism>
<dbReference type="EMBL" id="MU267664">
    <property type="protein sequence ID" value="KAH7911882.1"/>
    <property type="molecule type" value="Genomic_DNA"/>
</dbReference>
<gene>
    <name evidence="1" type="ORF">BJ138DRAFT_1112792</name>
</gene>